<dbReference type="Pfam" id="PF13181">
    <property type="entry name" value="TPR_8"/>
    <property type="match status" value="1"/>
</dbReference>
<dbReference type="SMART" id="SM00028">
    <property type="entry name" value="TPR"/>
    <property type="match status" value="4"/>
</dbReference>
<reference evidence="4 5" key="1">
    <citation type="submission" date="2020-04" db="EMBL/GenBank/DDBJ databases">
        <title>Molecular characterization of pseudomonads from Agaricus bisporus reveal novel blotch 2 pathogens in Western Europe.</title>
        <authorList>
            <person name="Taparia T."/>
            <person name="Krijger M."/>
            <person name="Haynes E."/>
            <person name="Elpinstone J.G."/>
            <person name="Noble R."/>
            <person name="Van Der Wolf J."/>
        </authorList>
    </citation>
    <scope>NUCLEOTIDE SEQUENCE [LARGE SCALE GENOMIC DNA]</scope>
    <source>
        <strain evidence="4 5">F1001</strain>
    </source>
</reference>
<accession>A0A7Y7WBB6</accession>
<feature type="repeat" description="TPR" evidence="3">
    <location>
        <begin position="110"/>
        <end position="143"/>
    </location>
</feature>
<keyword evidence="2 3" id="KW-0802">TPR repeat</keyword>
<dbReference type="Proteomes" id="UP000582981">
    <property type="component" value="Unassembled WGS sequence"/>
</dbReference>
<dbReference type="PROSITE" id="PS50293">
    <property type="entry name" value="TPR_REGION"/>
    <property type="match status" value="1"/>
</dbReference>
<feature type="repeat" description="TPR" evidence="3">
    <location>
        <begin position="8"/>
        <end position="41"/>
    </location>
</feature>
<gene>
    <name evidence="4" type="ORF">HX829_06995</name>
</gene>
<dbReference type="Pfam" id="PF00515">
    <property type="entry name" value="TPR_1"/>
    <property type="match status" value="1"/>
</dbReference>
<dbReference type="AlphaFoldDB" id="A0A7Y7WBB6"/>
<evidence type="ECO:0000256" key="3">
    <source>
        <dbReference type="PROSITE-ProRule" id="PRU00339"/>
    </source>
</evidence>
<protein>
    <submittedName>
        <fullName evidence="4">Tetratricopeptide repeat protein</fullName>
    </submittedName>
</protein>
<dbReference type="PROSITE" id="PS50005">
    <property type="entry name" value="TPR"/>
    <property type="match status" value="3"/>
</dbReference>
<name>A0A7Y7WBB6_9PSED</name>
<feature type="repeat" description="TPR" evidence="3">
    <location>
        <begin position="76"/>
        <end position="109"/>
    </location>
</feature>
<proteinExistence type="predicted"/>
<dbReference type="Pfam" id="PF13432">
    <property type="entry name" value="TPR_16"/>
    <property type="match status" value="1"/>
</dbReference>
<dbReference type="GO" id="GO:0051879">
    <property type="term" value="F:Hsp90 protein binding"/>
    <property type="evidence" value="ECO:0007669"/>
    <property type="project" value="TreeGrafter"/>
</dbReference>
<organism evidence="4 5">
    <name type="scientific">Pseudomonas gingeri</name>
    <dbReference type="NCBI Taxonomy" id="117681"/>
    <lineage>
        <taxon>Bacteria</taxon>
        <taxon>Pseudomonadati</taxon>
        <taxon>Pseudomonadota</taxon>
        <taxon>Gammaproteobacteria</taxon>
        <taxon>Pseudomonadales</taxon>
        <taxon>Pseudomonadaceae</taxon>
        <taxon>Pseudomonas</taxon>
    </lineage>
</organism>
<dbReference type="EMBL" id="JACAPU010000011">
    <property type="protein sequence ID" value="NWB46234.1"/>
    <property type="molecule type" value="Genomic_DNA"/>
</dbReference>
<evidence type="ECO:0000256" key="1">
    <source>
        <dbReference type="ARBA" id="ARBA00022737"/>
    </source>
</evidence>
<dbReference type="InterPro" id="IPR019734">
    <property type="entry name" value="TPR_rpt"/>
</dbReference>
<dbReference type="PANTHER" id="PTHR22904">
    <property type="entry name" value="TPR REPEAT CONTAINING PROTEIN"/>
    <property type="match status" value="1"/>
</dbReference>
<evidence type="ECO:0000256" key="2">
    <source>
        <dbReference type="ARBA" id="ARBA00022803"/>
    </source>
</evidence>
<evidence type="ECO:0000313" key="4">
    <source>
        <dbReference type="EMBL" id="NWB46234.1"/>
    </source>
</evidence>
<keyword evidence="1" id="KW-0677">Repeat</keyword>
<comment type="caution">
    <text evidence="4">The sequence shown here is derived from an EMBL/GenBank/DDBJ whole genome shotgun (WGS) entry which is preliminary data.</text>
</comment>
<dbReference type="Gene3D" id="1.25.40.10">
    <property type="entry name" value="Tetratricopeptide repeat domain"/>
    <property type="match status" value="2"/>
</dbReference>
<dbReference type="PANTHER" id="PTHR22904:SF523">
    <property type="entry name" value="STRESS-INDUCED-PHOSPHOPROTEIN 1"/>
    <property type="match status" value="1"/>
</dbReference>
<dbReference type="SUPFAM" id="SSF48452">
    <property type="entry name" value="TPR-like"/>
    <property type="match status" value="1"/>
</dbReference>
<dbReference type="InterPro" id="IPR011990">
    <property type="entry name" value="TPR-like_helical_dom_sf"/>
</dbReference>
<sequence length="159" mass="17822">MSGNKIDLSVFCMRARGFLSQGRTDDALGLYGDVIQVDPDNALAYADRGTAYAMLKKFDMALIDLERAFALGYADALAYSAMATIYFELKRFSDALKYFAKAIELDPNHPLIYYNRSNVLHALGDNEAAIVDLEKCLGFNPDENFKKMILSRLDLLKTQ</sequence>
<dbReference type="RefSeq" id="WP_177143642.1">
    <property type="nucleotide sequence ID" value="NZ_JACAPU010000011.1"/>
</dbReference>
<evidence type="ECO:0000313" key="5">
    <source>
        <dbReference type="Proteomes" id="UP000582981"/>
    </source>
</evidence>